<dbReference type="InterPro" id="IPR008160">
    <property type="entry name" value="Collagen"/>
</dbReference>
<dbReference type="Proteomes" id="UP000481033">
    <property type="component" value="Unassembled WGS sequence"/>
</dbReference>
<protein>
    <submittedName>
        <fullName evidence="2">Collagen-like protein</fullName>
    </submittedName>
</protein>
<evidence type="ECO:0000313" key="2">
    <source>
        <dbReference type="EMBL" id="NEZ56950.1"/>
    </source>
</evidence>
<organism evidence="2 3">
    <name type="scientific">Adonisia turfae CCMR0081</name>
    <dbReference type="NCBI Taxonomy" id="2292702"/>
    <lineage>
        <taxon>Bacteria</taxon>
        <taxon>Bacillati</taxon>
        <taxon>Cyanobacteriota</taxon>
        <taxon>Adonisia</taxon>
        <taxon>Adonisia turfae</taxon>
    </lineage>
</organism>
<evidence type="ECO:0000313" key="3">
    <source>
        <dbReference type="Proteomes" id="UP000481033"/>
    </source>
</evidence>
<proteinExistence type="predicted"/>
<evidence type="ECO:0000256" key="1">
    <source>
        <dbReference type="SAM" id="MobiDB-lite"/>
    </source>
</evidence>
<comment type="caution">
    <text evidence="2">The sequence shown here is derived from an EMBL/GenBank/DDBJ whole genome shotgun (WGS) entry which is preliminary data.</text>
</comment>
<sequence>MTTTTFSTRTAWEAEIKDNPLTIETFDAERPRPLIYNDTNTVGVLEIETIRPTGATGSMVIIDATNSHAFNTTNAFYLGLDGNPQASLTIHFPKPVLAWGANYSAPKSVGDSAQATFNEDTYDFPATNSEGFIGFVSDTPISSVVIQNPGSSFATLVLDDFSFITGPRITSPIDGAIVTAGESVVFSAIPAEVTDPIWTSSIDGVLGSGTSLSSDLLSTGIHQITITDGSSESTFLLAVLSVSQTGQGETGPQGPQGEKGETGAQGMQGEKGETGAQGPQGEQGEKGETGAQGPQGEQGEKGETGAQGPQGEQGETGAQGLQGKQGEKGETGAQGAQGLQGEKGETGAQGPAGVIDAETLASLQSAIAILTQRTECQRIFHVLEFAGALQLMPDEESEQDYIELNQATAERLKIDVDDAISCIADITNLSVQLSETEIPLDLEVTLVRTDKQRVLTVIENNTQISEDEIDDCEITIAANLPENSPWLDKVNSMEVNLNDGQIVRTENAPPYSLFGKKNSKSIGGEEFLNEGTHTITFTLFSEENLGGTELGTVTRTFTVTDD</sequence>
<dbReference type="PANTHER" id="PTHR24637">
    <property type="entry name" value="COLLAGEN"/>
    <property type="match status" value="1"/>
</dbReference>
<dbReference type="RefSeq" id="WP_250565763.1">
    <property type="nucleotide sequence ID" value="NZ_QXHD01000004.1"/>
</dbReference>
<reference evidence="2 3" key="1">
    <citation type="journal article" date="2020" name="Microb. Ecol.">
        <title>Ecogenomics of the Marine Benthic Filamentous Cyanobacterium Adonisia.</title>
        <authorList>
            <person name="Walter J.M."/>
            <person name="Coutinho F.H."/>
            <person name="Leomil L."/>
            <person name="Hargreaves P.I."/>
            <person name="Campeao M.E."/>
            <person name="Vieira V.V."/>
            <person name="Silva B.S."/>
            <person name="Fistarol G.O."/>
            <person name="Salomon P.S."/>
            <person name="Sawabe T."/>
            <person name="Mino S."/>
            <person name="Hosokawa M."/>
            <person name="Miyashita H."/>
            <person name="Maruyama F."/>
            <person name="van Verk M.C."/>
            <person name="Dutilh B.E."/>
            <person name="Thompson C.C."/>
            <person name="Thompson F.L."/>
        </authorList>
    </citation>
    <scope>NUCLEOTIDE SEQUENCE [LARGE SCALE GENOMIC DNA]</scope>
    <source>
        <strain evidence="2 3">CCMR0081</strain>
    </source>
</reference>
<name>A0A6M0RM73_9CYAN</name>
<keyword evidence="2" id="KW-0176">Collagen</keyword>
<accession>A0A6M0RM73</accession>
<dbReference type="PANTHER" id="PTHR24637:SF417">
    <property type="entry name" value="COL_CUTICLE_N DOMAIN-CONTAINING PROTEIN"/>
    <property type="match status" value="1"/>
</dbReference>
<feature type="region of interest" description="Disordered" evidence="1">
    <location>
        <begin position="245"/>
        <end position="351"/>
    </location>
</feature>
<keyword evidence="3" id="KW-1185">Reference proteome</keyword>
<gene>
    <name evidence="2" type="ORF">DXZ20_14930</name>
</gene>
<dbReference type="AlphaFoldDB" id="A0A6M0RM73"/>
<dbReference type="Pfam" id="PF01391">
    <property type="entry name" value="Collagen"/>
    <property type="match status" value="1"/>
</dbReference>
<feature type="compositionally biased region" description="Low complexity" evidence="1">
    <location>
        <begin position="245"/>
        <end position="256"/>
    </location>
</feature>
<dbReference type="EMBL" id="QXHD01000004">
    <property type="protein sequence ID" value="NEZ56950.1"/>
    <property type="molecule type" value="Genomic_DNA"/>
</dbReference>